<sequence>MERDQLEISLKQFQELDRRRETLEEWYESLVTDYEDLEENYSRLAEEYAKVENERDEYLIKWKFSEMRNSVQAAFDKAFNSTIREDNNRDA</sequence>
<evidence type="ECO:0000313" key="5">
    <source>
        <dbReference type="Proteomes" id="UP000215043"/>
    </source>
</evidence>
<dbReference type="KEGG" id="aey:CDG81_09690"/>
<evidence type="ECO:0000313" key="3">
    <source>
        <dbReference type="EMBL" id="KGI82054.1"/>
    </source>
</evidence>
<evidence type="ECO:0000256" key="1">
    <source>
        <dbReference type="SAM" id="Coils"/>
    </source>
</evidence>
<keyword evidence="1" id="KW-0175">Coiled coil</keyword>
<evidence type="ECO:0000313" key="4">
    <source>
        <dbReference type="Proteomes" id="UP000029737"/>
    </source>
</evidence>
<accession>A0A099D7T9</accession>
<feature type="coiled-coil region" evidence="1">
    <location>
        <begin position="20"/>
        <end position="61"/>
    </location>
</feature>
<dbReference type="EMBL" id="CP022752">
    <property type="protein sequence ID" value="ASU78506.1"/>
    <property type="molecule type" value="Genomic_DNA"/>
</dbReference>
<keyword evidence="4" id="KW-1185">Reference proteome</keyword>
<dbReference type="AlphaFoldDB" id="A0A099D7T9"/>
<name>A0A099D7T9_9ACTN</name>
<protein>
    <submittedName>
        <fullName evidence="2">Uncharacterized protein</fullName>
    </submittedName>
</protein>
<proteinExistence type="predicted"/>
<organism evidence="2 5">
    <name type="scientific">Actinopolyspora erythraea</name>
    <dbReference type="NCBI Taxonomy" id="414996"/>
    <lineage>
        <taxon>Bacteria</taxon>
        <taxon>Bacillati</taxon>
        <taxon>Actinomycetota</taxon>
        <taxon>Actinomycetes</taxon>
        <taxon>Actinopolysporales</taxon>
        <taxon>Actinopolysporaceae</taxon>
        <taxon>Actinopolyspora</taxon>
    </lineage>
</organism>
<dbReference type="Proteomes" id="UP000215043">
    <property type="component" value="Chromosome"/>
</dbReference>
<reference evidence="3 4" key="1">
    <citation type="journal article" date="2014" name="PLoS ONE">
        <title>Identification and Characterization of a New Erythromycin Biosynthetic Gene Cluster in Actinopolyspora erythraea YIM90600, a Novel Erythronolide-Producing Halophilic Actinomycete Isolated from Salt Field.</title>
        <authorList>
            <person name="Chen D."/>
            <person name="Feng J."/>
            <person name="Huang L."/>
            <person name="Zhang Q."/>
            <person name="Wu J."/>
            <person name="Zhu X."/>
            <person name="Duan Y."/>
            <person name="Xu Z."/>
        </authorList>
    </citation>
    <scope>NUCLEOTIDE SEQUENCE [LARGE SCALE GENOMIC DNA]</scope>
    <source>
        <strain evidence="3 4">YIM90600</strain>
    </source>
</reference>
<dbReference type="EMBL" id="JPMV01000013">
    <property type="protein sequence ID" value="KGI82054.1"/>
    <property type="molecule type" value="Genomic_DNA"/>
</dbReference>
<reference evidence="2 5" key="2">
    <citation type="submission" date="2017-08" db="EMBL/GenBank/DDBJ databases">
        <title>The complete genome sequence of moderately halophilic actinomycete Actinopolyspora erythraea YIM 90600, the producer of novel erythromycin, novel actinopolysporins A-C and tubercidin.</title>
        <authorList>
            <person name="Yin M."/>
            <person name="Tang S."/>
        </authorList>
    </citation>
    <scope>NUCLEOTIDE SEQUENCE [LARGE SCALE GENOMIC DNA]</scope>
    <source>
        <strain evidence="2 5">YIM 90600</strain>
    </source>
</reference>
<evidence type="ECO:0000313" key="2">
    <source>
        <dbReference type="EMBL" id="ASU78506.1"/>
    </source>
</evidence>
<dbReference type="HOGENOM" id="CLU_2420361_0_0_11"/>
<dbReference type="Proteomes" id="UP000029737">
    <property type="component" value="Unassembled WGS sequence"/>
</dbReference>
<gene>
    <name evidence="2" type="ORF">CDG81_09690</name>
    <name evidence="3" type="ORF">IL38_06925</name>
</gene>